<feature type="signal peptide" evidence="3">
    <location>
        <begin position="1"/>
        <end position="22"/>
    </location>
</feature>
<evidence type="ECO:0000256" key="2">
    <source>
        <dbReference type="SAM" id="Phobius"/>
    </source>
</evidence>
<evidence type="ECO:0000313" key="4">
    <source>
        <dbReference type="EMBL" id="KAF2143602.1"/>
    </source>
</evidence>
<dbReference type="RefSeq" id="XP_033399314.1">
    <property type="nucleotide sequence ID" value="XM_033541928.1"/>
</dbReference>
<feature type="region of interest" description="Disordered" evidence="1">
    <location>
        <begin position="195"/>
        <end position="219"/>
    </location>
</feature>
<reference evidence="4" key="1">
    <citation type="journal article" date="2020" name="Stud. Mycol.">
        <title>101 Dothideomycetes genomes: a test case for predicting lifestyles and emergence of pathogens.</title>
        <authorList>
            <person name="Haridas S."/>
            <person name="Albert R."/>
            <person name="Binder M."/>
            <person name="Bloem J."/>
            <person name="Labutti K."/>
            <person name="Salamov A."/>
            <person name="Andreopoulos B."/>
            <person name="Baker S."/>
            <person name="Barry K."/>
            <person name="Bills G."/>
            <person name="Bluhm B."/>
            <person name="Cannon C."/>
            <person name="Castanera R."/>
            <person name="Culley D."/>
            <person name="Daum C."/>
            <person name="Ezra D."/>
            <person name="Gonzalez J."/>
            <person name="Henrissat B."/>
            <person name="Kuo A."/>
            <person name="Liang C."/>
            <person name="Lipzen A."/>
            <person name="Lutzoni F."/>
            <person name="Magnuson J."/>
            <person name="Mondo S."/>
            <person name="Nolan M."/>
            <person name="Ohm R."/>
            <person name="Pangilinan J."/>
            <person name="Park H.-J."/>
            <person name="Ramirez L."/>
            <person name="Alfaro M."/>
            <person name="Sun H."/>
            <person name="Tritt A."/>
            <person name="Yoshinaga Y."/>
            <person name="Zwiers L.-H."/>
            <person name="Turgeon B."/>
            <person name="Goodwin S."/>
            <person name="Spatafora J."/>
            <person name="Crous P."/>
            <person name="Grigoriev I."/>
        </authorList>
    </citation>
    <scope>NUCLEOTIDE SEQUENCE</scope>
    <source>
        <strain evidence="4">CBS 121167</strain>
    </source>
</reference>
<sequence length="380" mass="39330">MSRFLFSTFLVALSLSPPSATANPLPTAAPELDYTSLQNATRLLERGGCANPCGWSGQYCCGSDQSCFTDSNNQAQCTSKGAGASSGYWQFHTSTEIDTNLITKTVINSDWVGASAKATATGDSSCNTAKGESSCGSICCASDQYCKLDDQCAAIGVTTSPGVRATGTGVSESYSAPLRPTTGTLIVVTATESPTTTQPFESPVATGATAPITGHQSEDNGGGLSGGAIAGIVIGVIAGVILLAALLLFCCAKAAWDGLLALLGIGGKRRHVRDEYVEERYRHSAGGHSHADWYGGVGRPPSGPPPPRKSSGFGGLGGVLAGLGAVALALGLKRKHDARHEEKSEVSGYGSSYYYTDYTSESTSSDDRRSHGTRYTQSRH</sequence>
<keyword evidence="3" id="KW-0732">Signal</keyword>
<evidence type="ECO:0000313" key="5">
    <source>
        <dbReference type="Proteomes" id="UP000799438"/>
    </source>
</evidence>
<evidence type="ECO:0000256" key="3">
    <source>
        <dbReference type="SAM" id="SignalP"/>
    </source>
</evidence>
<dbReference type="EMBL" id="ML995481">
    <property type="protein sequence ID" value="KAF2143602.1"/>
    <property type="molecule type" value="Genomic_DNA"/>
</dbReference>
<dbReference type="OrthoDB" id="5425848at2759"/>
<keyword evidence="2" id="KW-1133">Transmembrane helix</keyword>
<organism evidence="4 5">
    <name type="scientific">Aplosporella prunicola CBS 121167</name>
    <dbReference type="NCBI Taxonomy" id="1176127"/>
    <lineage>
        <taxon>Eukaryota</taxon>
        <taxon>Fungi</taxon>
        <taxon>Dikarya</taxon>
        <taxon>Ascomycota</taxon>
        <taxon>Pezizomycotina</taxon>
        <taxon>Dothideomycetes</taxon>
        <taxon>Dothideomycetes incertae sedis</taxon>
        <taxon>Botryosphaeriales</taxon>
        <taxon>Aplosporellaceae</taxon>
        <taxon>Aplosporella</taxon>
    </lineage>
</organism>
<dbReference type="GeneID" id="54299425"/>
<keyword evidence="2" id="KW-0812">Transmembrane</keyword>
<feature type="region of interest" description="Disordered" evidence="1">
    <location>
        <begin position="289"/>
        <end position="311"/>
    </location>
</feature>
<name>A0A6A6BHH7_9PEZI</name>
<dbReference type="Proteomes" id="UP000799438">
    <property type="component" value="Unassembled WGS sequence"/>
</dbReference>
<feature type="transmembrane region" description="Helical" evidence="2">
    <location>
        <begin position="228"/>
        <end position="250"/>
    </location>
</feature>
<feature type="chain" id="PRO_5025627614" description="Mid2 domain-containing protein" evidence="3">
    <location>
        <begin position="23"/>
        <end position="380"/>
    </location>
</feature>
<keyword evidence="2" id="KW-0472">Membrane</keyword>
<accession>A0A6A6BHH7</accession>
<feature type="region of interest" description="Disordered" evidence="1">
    <location>
        <begin position="359"/>
        <end position="380"/>
    </location>
</feature>
<dbReference type="AlphaFoldDB" id="A0A6A6BHH7"/>
<keyword evidence="5" id="KW-1185">Reference proteome</keyword>
<evidence type="ECO:0008006" key="6">
    <source>
        <dbReference type="Google" id="ProtNLM"/>
    </source>
</evidence>
<gene>
    <name evidence="4" type="ORF">K452DRAFT_296609</name>
</gene>
<evidence type="ECO:0000256" key="1">
    <source>
        <dbReference type="SAM" id="MobiDB-lite"/>
    </source>
</evidence>
<proteinExistence type="predicted"/>
<protein>
    <recommendedName>
        <fullName evidence="6">Mid2 domain-containing protein</fullName>
    </recommendedName>
</protein>